<keyword evidence="1" id="KW-0346">Stress response</keyword>
<feature type="domain" description="DJ-1/PfpI" evidence="5">
    <location>
        <begin position="26"/>
        <end position="222"/>
    </location>
</feature>
<keyword evidence="7" id="KW-1185">Reference proteome</keyword>
<gene>
    <name evidence="6" type="ORF">BC962_1286</name>
</gene>
<dbReference type="GO" id="GO:0019243">
    <property type="term" value="P:methylglyoxal catabolic process to D-lactate via S-lactoyl-glutathione"/>
    <property type="evidence" value="ECO:0007669"/>
    <property type="project" value="TreeGrafter"/>
</dbReference>
<evidence type="ECO:0000313" key="7">
    <source>
        <dbReference type="Proteomes" id="UP000276282"/>
    </source>
</evidence>
<dbReference type="OrthoDB" id="9792284at2"/>
<evidence type="ECO:0000256" key="3">
    <source>
        <dbReference type="ARBA" id="ARBA00038493"/>
    </source>
</evidence>
<dbReference type="GO" id="GO:0005737">
    <property type="term" value="C:cytoplasm"/>
    <property type="evidence" value="ECO:0007669"/>
    <property type="project" value="TreeGrafter"/>
</dbReference>
<dbReference type="EMBL" id="RBLG01000002">
    <property type="protein sequence ID" value="RKS53041.1"/>
    <property type="molecule type" value="Genomic_DNA"/>
</dbReference>
<dbReference type="InterPro" id="IPR029062">
    <property type="entry name" value="Class_I_gatase-like"/>
</dbReference>
<dbReference type="GO" id="GO:0006508">
    <property type="term" value="P:proteolysis"/>
    <property type="evidence" value="ECO:0007669"/>
    <property type="project" value="UniProtKB-KW"/>
</dbReference>
<dbReference type="InterPro" id="IPR050325">
    <property type="entry name" value="Prot/Nucl_acid_deglycase"/>
</dbReference>
<keyword evidence="6" id="KW-0645">Protease</keyword>
<evidence type="ECO:0000313" key="6">
    <source>
        <dbReference type="EMBL" id="RKS53041.1"/>
    </source>
</evidence>
<name>A0A495PQW9_9FLAO</name>
<dbReference type="RefSeq" id="WP_121345071.1">
    <property type="nucleotide sequence ID" value="NZ_RBLG01000002.1"/>
</dbReference>
<dbReference type="Gene3D" id="3.40.50.880">
    <property type="match status" value="1"/>
</dbReference>
<organism evidence="6 7">
    <name type="scientific">Gillisia mitskevichiae</name>
    <dbReference type="NCBI Taxonomy" id="270921"/>
    <lineage>
        <taxon>Bacteria</taxon>
        <taxon>Pseudomonadati</taxon>
        <taxon>Bacteroidota</taxon>
        <taxon>Flavobacteriia</taxon>
        <taxon>Flavobacteriales</taxon>
        <taxon>Flavobacteriaceae</taxon>
        <taxon>Gillisia</taxon>
    </lineage>
</organism>
<dbReference type="InterPro" id="IPR002818">
    <property type="entry name" value="DJ-1/PfpI"/>
</dbReference>
<evidence type="ECO:0000256" key="4">
    <source>
        <dbReference type="SAM" id="MobiDB-lite"/>
    </source>
</evidence>
<dbReference type="CDD" id="cd03141">
    <property type="entry name" value="GATase1_Hsp31_like"/>
    <property type="match status" value="1"/>
</dbReference>
<accession>A0A495PQW9</accession>
<feature type="compositionally biased region" description="Basic and acidic residues" evidence="4">
    <location>
        <begin position="66"/>
        <end position="76"/>
    </location>
</feature>
<feature type="region of interest" description="Disordered" evidence="4">
    <location>
        <begin position="44"/>
        <end position="76"/>
    </location>
</feature>
<dbReference type="Proteomes" id="UP000276282">
    <property type="component" value="Unassembled WGS sequence"/>
</dbReference>
<evidence type="ECO:0000256" key="2">
    <source>
        <dbReference type="ARBA" id="ARBA00023239"/>
    </source>
</evidence>
<proteinExistence type="inferred from homology"/>
<sequence length="226" mass="24888">MKNILFVLTSNDEMGNTGNKTGFWVEEFAAPYYKLTDAGYNVTLASPKGGQPPIDPNSDTEDAATEDTKRFDKDKETQEVLANTKKLEDVDQEDFDAVFYPGGHGLLWDLVESKTSKNLIESFIANNKPVSFVCHAPAILKNIQDTDGNVLIKGKNVTGFTNGEEKAVQLTDVVPFLIEDMMKEKGANYSKIGDWQPYALEDGLLITGQNPASSSKVADLLMKKLK</sequence>
<dbReference type="Pfam" id="PF01965">
    <property type="entry name" value="DJ-1_PfpI"/>
    <property type="match status" value="1"/>
</dbReference>
<dbReference type="GO" id="GO:0008233">
    <property type="term" value="F:peptidase activity"/>
    <property type="evidence" value="ECO:0007669"/>
    <property type="project" value="UniProtKB-KW"/>
</dbReference>
<keyword evidence="2" id="KW-0456">Lyase</keyword>
<dbReference type="PANTHER" id="PTHR48094">
    <property type="entry name" value="PROTEIN/NUCLEIC ACID DEGLYCASE DJ-1-RELATED"/>
    <property type="match status" value="1"/>
</dbReference>
<dbReference type="SUPFAM" id="SSF52317">
    <property type="entry name" value="Class I glutamine amidotransferase-like"/>
    <property type="match status" value="1"/>
</dbReference>
<evidence type="ECO:0000259" key="5">
    <source>
        <dbReference type="Pfam" id="PF01965"/>
    </source>
</evidence>
<dbReference type="GO" id="GO:0019172">
    <property type="term" value="F:glyoxalase III activity"/>
    <property type="evidence" value="ECO:0007669"/>
    <property type="project" value="TreeGrafter"/>
</dbReference>
<reference evidence="6 7" key="1">
    <citation type="submission" date="2018-10" db="EMBL/GenBank/DDBJ databases">
        <title>Genomic Encyclopedia of Archaeal and Bacterial Type Strains, Phase II (KMG-II): from individual species to whole genera.</title>
        <authorList>
            <person name="Goeker M."/>
        </authorList>
    </citation>
    <scope>NUCLEOTIDE SEQUENCE [LARGE SCALE GENOMIC DNA]</scope>
    <source>
        <strain evidence="6 7">DSM 19839</strain>
    </source>
</reference>
<keyword evidence="6" id="KW-0378">Hydrolase</keyword>
<evidence type="ECO:0000256" key="1">
    <source>
        <dbReference type="ARBA" id="ARBA00023016"/>
    </source>
</evidence>
<protein>
    <submittedName>
        <fullName evidence="6">Putative intracellular protease/amidase</fullName>
    </submittedName>
</protein>
<dbReference type="AlphaFoldDB" id="A0A495PQW9"/>
<comment type="similarity">
    <text evidence="3">Belongs to the peptidase C56 family. HSP31-like subfamily.</text>
</comment>
<dbReference type="PANTHER" id="PTHR48094:SF11">
    <property type="entry name" value="GLUTATHIONE-INDEPENDENT GLYOXALASE HSP31-RELATED"/>
    <property type="match status" value="1"/>
</dbReference>
<comment type="caution">
    <text evidence="6">The sequence shown here is derived from an EMBL/GenBank/DDBJ whole genome shotgun (WGS) entry which is preliminary data.</text>
</comment>